<dbReference type="RefSeq" id="XP_064850626.1">
    <property type="nucleotide sequence ID" value="XM_064994554.1"/>
</dbReference>
<feature type="region of interest" description="Disordered" evidence="1">
    <location>
        <begin position="11"/>
        <end position="33"/>
    </location>
</feature>
<organism evidence="2 3">
    <name type="scientific">Saccharomycopsis crataegensis</name>
    <dbReference type="NCBI Taxonomy" id="43959"/>
    <lineage>
        <taxon>Eukaryota</taxon>
        <taxon>Fungi</taxon>
        <taxon>Dikarya</taxon>
        <taxon>Ascomycota</taxon>
        <taxon>Saccharomycotina</taxon>
        <taxon>Saccharomycetes</taxon>
        <taxon>Saccharomycopsidaceae</taxon>
        <taxon>Saccharomycopsis</taxon>
    </lineage>
</organism>
<gene>
    <name evidence="2" type="ORF">DASC09_009510</name>
</gene>
<dbReference type="GeneID" id="90071605"/>
<evidence type="ECO:0000256" key="1">
    <source>
        <dbReference type="SAM" id="MobiDB-lite"/>
    </source>
</evidence>
<dbReference type="Proteomes" id="UP001360560">
    <property type="component" value="Unassembled WGS sequence"/>
</dbReference>
<name>A0AAV5QG31_9ASCO</name>
<protein>
    <submittedName>
        <fullName evidence="2">Uncharacterized protein</fullName>
    </submittedName>
</protein>
<feature type="region of interest" description="Disordered" evidence="1">
    <location>
        <begin position="69"/>
        <end position="120"/>
    </location>
</feature>
<evidence type="ECO:0000313" key="2">
    <source>
        <dbReference type="EMBL" id="GMM33626.1"/>
    </source>
</evidence>
<proteinExistence type="predicted"/>
<feature type="compositionally biased region" description="Low complexity" evidence="1">
    <location>
        <begin position="12"/>
        <end position="27"/>
    </location>
</feature>
<comment type="caution">
    <text evidence="2">The sequence shown here is derived from an EMBL/GenBank/DDBJ whole genome shotgun (WGS) entry which is preliminary data.</text>
</comment>
<sequence>MPNQPTYFDFINTNNPPNQSTPQHQSPSRPPQNADIINNYRAIKHQSDQSLRTIGANLKSVVFLNDNHGESRQKIGNGGANNNKNKNKNKNNKNNKNNNNNTYNGDGTTADNNNDADDYSSMENESLVKIKQVHRNERILKLQYSRLVDKEFAKFHSKLLGFRNFINANFAINSNDLAGNKNREVMSSSAAGLKETGKYRMNEDNSKLVVRSIKNKNDKISQKIANIQFFAEKIDQRIRILEMTKRSLIENRSK</sequence>
<accession>A0AAV5QG31</accession>
<feature type="compositionally biased region" description="Low complexity" evidence="1">
    <location>
        <begin position="94"/>
        <end position="113"/>
    </location>
</feature>
<dbReference type="EMBL" id="BTFZ01000002">
    <property type="protein sequence ID" value="GMM33626.1"/>
    <property type="molecule type" value="Genomic_DNA"/>
</dbReference>
<reference evidence="2 3" key="1">
    <citation type="journal article" date="2023" name="Elife">
        <title>Identification of key yeast species and microbe-microbe interactions impacting larval growth of Drosophila in the wild.</title>
        <authorList>
            <person name="Mure A."/>
            <person name="Sugiura Y."/>
            <person name="Maeda R."/>
            <person name="Honda K."/>
            <person name="Sakurai N."/>
            <person name="Takahashi Y."/>
            <person name="Watada M."/>
            <person name="Katoh T."/>
            <person name="Gotoh A."/>
            <person name="Gotoh Y."/>
            <person name="Taniguchi I."/>
            <person name="Nakamura K."/>
            <person name="Hayashi T."/>
            <person name="Katayama T."/>
            <person name="Uemura T."/>
            <person name="Hattori Y."/>
        </authorList>
    </citation>
    <scope>NUCLEOTIDE SEQUENCE [LARGE SCALE GENOMIC DNA]</scope>
    <source>
        <strain evidence="2 3">SC-9</strain>
    </source>
</reference>
<evidence type="ECO:0000313" key="3">
    <source>
        <dbReference type="Proteomes" id="UP001360560"/>
    </source>
</evidence>
<dbReference type="AlphaFoldDB" id="A0AAV5QG31"/>
<keyword evidence="3" id="KW-1185">Reference proteome</keyword>